<dbReference type="GO" id="GO:0034097">
    <property type="term" value="P:response to cytokine"/>
    <property type="evidence" value="ECO:0007669"/>
    <property type="project" value="TreeGrafter"/>
</dbReference>
<dbReference type="PROSITE" id="PS50254">
    <property type="entry name" value="REL_2"/>
    <property type="match status" value="1"/>
</dbReference>
<keyword evidence="3" id="KW-1185">Reference proteome</keyword>
<name>A0A1B0GES1_GLOMM</name>
<dbReference type="InterPro" id="IPR000451">
    <property type="entry name" value="NFkB/Dor"/>
</dbReference>
<dbReference type="GO" id="GO:0005737">
    <property type="term" value="C:cytoplasm"/>
    <property type="evidence" value="ECO:0007669"/>
    <property type="project" value="InterPro"/>
</dbReference>
<organism evidence="2 3">
    <name type="scientific">Glossina morsitans morsitans</name>
    <name type="common">Savannah tsetse fly</name>
    <dbReference type="NCBI Taxonomy" id="37546"/>
    <lineage>
        <taxon>Eukaryota</taxon>
        <taxon>Metazoa</taxon>
        <taxon>Ecdysozoa</taxon>
        <taxon>Arthropoda</taxon>
        <taxon>Hexapoda</taxon>
        <taxon>Insecta</taxon>
        <taxon>Pterygota</taxon>
        <taxon>Neoptera</taxon>
        <taxon>Endopterygota</taxon>
        <taxon>Diptera</taxon>
        <taxon>Brachycera</taxon>
        <taxon>Muscomorpha</taxon>
        <taxon>Hippoboscoidea</taxon>
        <taxon>Glossinidae</taxon>
        <taxon>Glossina</taxon>
    </lineage>
</organism>
<dbReference type="GO" id="GO:0005634">
    <property type="term" value="C:nucleus"/>
    <property type="evidence" value="ECO:0007669"/>
    <property type="project" value="TreeGrafter"/>
</dbReference>
<reference evidence="2" key="1">
    <citation type="submission" date="2020-05" db="UniProtKB">
        <authorList>
            <consortium name="EnsemblMetazoa"/>
        </authorList>
    </citation>
    <scope>IDENTIFICATION</scope>
    <source>
        <strain evidence="2">Yale</strain>
    </source>
</reference>
<dbReference type="InterPro" id="IPR033926">
    <property type="entry name" value="IPT_NFkappaB"/>
</dbReference>
<dbReference type="InterPro" id="IPR011539">
    <property type="entry name" value="RHD_DNA_bind_dom"/>
</dbReference>
<dbReference type="SUPFAM" id="SSF81296">
    <property type="entry name" value="E set domains"/>
    <property type="match status" value="1"/>
</dbReference>
<dbReference type="GO" id="GO:0045944">
    <property type="term" value="P:positive regulation of transcription by RNA polymerase II"/>
    <property type="evidence" value="ECO:0007669"/>
    <property type="project" value="TreeGrafter"/>
</dbReference>
<evidence type="ECO:0000313" key="3">
    <source>
        <dbReference type="Proteomes" id="UP000092444"/>
    </source>
</evidence>
<dbReference type="Gene3D" id="2.60.40.10">
    <property type="entry name" value="Immunoglobulins"/>
    <property type="match status" value="1"/>
</dbReference>
<evidence type="ECO:0000259" key="1">
    <source>
        <dbReference type="PROSITE" id="PS50254"/>
    </source>
</evidence>
<dbReference type="EnsemblMetazoa" id="GMOY011795-RA">
    <property type="protein sequence ID" value="GMOY011795-PA"/>
    <property type="gene ID" value="GMOY011795"/>
</dbReference>
<dbReference type="VEuPathDB" id="VectorBase:GMOY011795"/>
<dbReference type="SMART" id="SM00429">
    <property type="entry name" value="IPT"/>
    <property type="match status" value="1"/>
</dbReference>
<dbReference type="GO" id="GO:0007249">
    <property type="term" value="P:canonical NF-kappaB signal transduction"/>
    <property type="evidence" value="ECO:0007669"/>
    <property type="project" value="TreeGrafter"/>
</dbReference>
<dbReference type="GO" id="GO:0000978">
    <property type="term" value="F:RNA polymerase II cis-regulatory region sequence-specific DNA binding"/>
    <property type="evidence" value="ECO:0007669"/>
    <property type="project" value="TreeGrafter"/>
</dbReference>
<dbReference type="PhylomeDB" id="A0A1B0GES1"/>
<dbReference type="GO" id="GO:0038061">
    <property type="term" value="P:non-canonical NF-kappaB signal transduction"/>
    <property type="evidence" value="ECO:0007669"/>
    <property type="project" value="TreeGrafter"/>
</dbReference>
<dbReference type="InterPro" id="IPR032397">
    <property type="entry name" value="RHD_dimer"/>
</dbReference>
<dbReference type="Proteomes" id="UP000092444">
    <property type="component" value="Unassembled WGS sequence"/>
</dbReference>
<dbReference type="EMBL" id="CCAG010012579">
    <property type="status" value="NOT_ANNOTATED_CDS"/>
    <property type="molecule type" value="Genomic_DNA"/>
</dbReference>
<dbReference type="PRINTS" id="PR00057">
    <property type="entry name" value="NFKBTNSCPFCT"/>
</dbReference>
<accession>A0A1B0GES1</accession>
<dbReference type="GO" id="GO:0048731">
    <property type="term" value="P:system development"/>
    <property type="evidence" value="ECO:0007669"/>
    <property type="project" value="UniProtKB-ARBA"/>
</dbReference>
<dbReference type="AlphaFoldDB" id="A0A1B0GES1"/>
<protein>
    <recommendedName>
        <fullName evidence="1">RHD domain-containing protein</fullName>
    </recommendedName>
</protein>
<dbReference type="SUPFAM" id="SSF49417">
    <property type="entry name" value="p53-like transcription factors"/>
    <property type="match status" value="1"/>
</dbReference>
<dbReference type="Gene3D" id="2.60.40.340">
    <property type="entry name" value="Rel homology domain (RHD), DNA-binding domain"/>
    <property type="match status" value="1"/>
</dbReference>
<sequence length="436" mass="49397">MTAAFKPYIRIVEQPTSKPMAFLYECVARAGGPILGANSTLENKTYPSIEIVGYTGQAMVITSCVTKDPPYCPHPHKLVGLDCQYGVCKKVFNTEQMPLAFKNLSIRHVKKKNFGSVLTEREALRIDPFRTGFNHRSNISAIDLYSLRLCFQVFIDEKEEGFSNPLDPVVSEPIYEKKAMSELKISRVCACPASVDGGTEHILLCEKIVKDDILIRFYEEKNDQIIWEDYASFEIDDIHKQTAIAFTPPPYPIKNITEPVEVFIQLKRPSDGLLSEPVPFRYSPSISEDEQLKRKIDSSSREILRIQGQMQTNQLNISDIKQVSDNVVLQSTFEPCTSSMHNRSFQPGYIDQHNNPNIGTHLAPHYGFNTNQNLQMPYSYNTLTDNANGCIQPGFECSKTHIDQHNNPSVVTHLTPDYGFNINQNLQIPYSYNTIN</sequence>
<dbReference type="InterPro" id="IPR014756">
    <property type="entry name" value="Ig_E-set"/>
</dbReference>
<dbReference type="InterPro" id="IPR002909">
    <property type="entry name" value="IPT_dom"/>
</dbReference>
<dbReference type="GO" id="GO:0048468">
    <property type="term" value="P:cell development"/>
    <property type="evidence" value="ECO:0007669"/>
    <property type="project" value="UniProtKB-ARBA"/>
</dbReference>
<dbReference type="GO" id="GO:0000981">
    <property type="term" value="F:DNA-binding transcription factor activity, RNA polymerase II-specific"/>
    <property type="evidence" value="ECO:0007669"/>
    <property type="project" value="TreeGrafter"/>
</dbReference>
<dbReference type="GO" id="GO:0045087">
    <property type="term" value="P:innate immune response"/>
    <property type="evidence" value="ECO:0007669"/>
    <property type="project" value="TreeGrafter"/>
</dbReference>
<dbReference type="GO" id="GO:0033554">
    <property type="term" value="P:cellular response to stress"/>
    <property type="evidence" value="ECO:0007669"/>
    <property type="project" value="TreeGrafter"/>
</dbReference>
<evidence type="ECO:0000313" key="2">
    <source>
        <dbReference type="EnsemblMetazoa" id="GMOY011795-PA"/>
    </source>
</evidence>
<dbReference type="PANTHER" id="PTHR24169">
    <property type="entry name" value="NUCLEAR FACTOR NF-KAPPA-B PROTEIN"/>
    <property type="match status" value="1"/>
</dbReference>
<proteinExistence type="predicted"/>
<dbReference type="STRING" id="37546.A0A1B0GES1"/>
<dbReference type="InterPro" id="IPR008967">
    <property type="entry name" value="p53-like_TF_DNA-bd_sf"/>
</dbReference>
<dbReference type="Pfam" id="PF00554">
    <property type="entry name" value="RHD_DNA_bind"/>
    <property type="match status" value="1"/>
</dbReference>
<feature type="domain" description="RHD" evidence="1">
    <location>
        <begin position="4"/>
        <end position="181"/>
    </location>
</feature>
<dbReference type="CDD" id="cd01177">
    <property type="entry name" value="IPT_NFkappaB"/>
    <property type="match status" value="1"/>
</dbReference>
<dbReference type="Pfam" id="PF16179">
    <property type="entry name" value="RHD_dimer"/>
    <property type="match status" value="1"/>
</dbReference>
<dbReference type="PANTHER" id="PTHR24169:SF25">
    <property type="entry name" value="DORSAL-RELATED IMMUNITY FACTOR DIF-RELATED"/>
    <property type="match status" value="1"/>
</dbReference>
<dbReference type="InterPro" id="IPR037059">
    <property type="entry name" value="RHD_DNA_bind_dom_sf"/>
</dbReference>
<dbReference type="InterPro" id="IPR013783">
    <property type="entry name" value="Ig-like_fold"/>
</dbReference>